<feature type="non-terminal residue" evidence="1">
    <location>
        <position position="62"/>
    </location>
</feature>
<accession>A0AAD9VI79</accession>
<proteinExistence type="predicted"/>
<dbReference type="EMBL" id="JARQWQ010000001">
    <property type="protein sequence ID" value="KAK2574622.1"/>
    <property type="molecule type" value="Genomic_DNA"/>
</dbReference>
<keyword evidence="2" id="KW-1185">Reference proteome</keyword>
<gene>
    <name evidence="1" type="ORF">P5673_000815</name>
</gene>
<sequence length="62" mass="7523">VQYQEFPQFNAFHLWNAQSKLPQLLKDILQWCCNVWKNSMRVAINDESWSYTIGWRREMEGS</sequence>
<comment type="caution">
    <text evidence="1">The sequence shown here is derived from an EMBL/GenBank/DDBJ whole genome shotgun (WGS) entry which is preliminary data.</text>
</comment>
<organism evidence="1 2">
    <name type="scientific">Acropora cervicornis</name>
    <name type="common">Staghorn coral</name>
    <dbReference type="NCBI Taxonomy" id="6130"/>
    <lineage>
        <taxon>Eukaryota</taxon>
        <taxon>Metazoa</taxon>
        <taxon>Cnidaria</taxon>
        <taxon>Anthozoa</taxon>
        <taxon>Hexacorallia</taxon>
        <taxon>Scleractinia</taxon>
        <taxon>Astrocoeniina</taxon>
        <taxon>Acroporidae</taxon>
        <taxon>Acropora</taxon>
    </lineage>
</organism>
<name>A0AAD9VI79_ACRCE</name>
<protein>
    <submittedName>
        <fullName evidence="1">Uncharacterized protein</fullName>
    </submittedName>
</protein>
<dbReference type="Proteomes" id="UP001249851">
    <property type="component" value="Unassembled WGS sequence"/>
</dbReference>
<dbReference type="AlphaFoldDB" id="A0AAD9VI79"/>
<reference evidence="1" key="2">
    <citation type="journal article" date="2023" name="Science">
        <title>Genomic signatures of disease resistance in endangered staghorn corals.</title>
        <authorList>
            <person name="Vollmer S.V."/>
            <person name="Selwyn J.D."/>
            <person name="Despard B.A."/>
            <person name="Roesel C.L."/>
        </authorList>
    </citation>
    <scope>NUCLEOTIDE SEQUENCE</scope>
    <source>
        <strain evidence="1">K2</strain>
    </source>
</reference>
<evidence type="ECO:0000313" key="2">
    <source>
        <dbReference type="Proteomes" id="UP001249851"/>
    </source>
</evidence>
<evidence type="ECO:0000313" key="1">
    <source>
        <dbReference type="EMBL" id="KAK2574622.1"/>
    </source>
</evidence>
<reference evidence="1" key="1">
    <citation type="journal article" date="2023" name="G3 (Bethesda)">
        <title>Whole genome assembly and annotation of the endangered Caribbean coral Acropora cervicornis.</title>
        <authorList>
            <person name="Selwyn J.D."/>
            <person name="Vollmer S.V."/>
        </authorList>
    </citation>
    <scope>NUCLEOTIDE SEQUENCE</scope>
    <source>
        <strain evidence="1">K2</strain>
    </source>
</reference>